<protein>
    <recommendedName>
        <fullName evidence="4">Type II protein arginine methyltransferase</fullName>
    </recommendedName>
</protein>
<organism evidence="2 3">
    <name type="scientific">Elliptochloris bilobata</name>
    <dbReference type="NCBI Taxonomy" id="381761"/>
    <lineage>
        <taxon>Eukaryota</taxon>
        <taxon>Viridiplantae</taxon>
        <taxon>Chlorophyta</taxon>
        <taxon>core chlorophytes</taxon>
        <taxon>Trebouxiophyceae</taxon>
        <taxon>Trebouxiophyceae incertae sedis</taxon>
        <taxon>Elliptochloris clade</taxon>
        <taxon>Elliptochloris</taxon>
    </lineage>
</organism>
<evidence type="ECO:0000256" key="1">
    <source>
        <dbReference type="SAM" id="Phobius"/>
    </source>
</evidence>
<evidence type="ECO:0008006" key="4">
    <source>
        <dbReference type="Google" id="ProtNLM"/>
    </source>
</evidence>
<keyword evidence="3" id="KW-1185">Reference proteome</keyword>
<name>A0AAW1RHJ0_9CHLO</name>
<gene>
    <name evidence="2" type="ORF">WJX81_004832</name>
</gene>
<sequence length="249" mass="27178">MWLLYGSLTIFLLVAHYVLYLLIRSGISASNVPVPPAIRRRQRQMEMWPAFFQDTPQVGPSGEISCSCSECARWGAYVRGRLPGGPAWPQYEAFTAEFVADLAAYLWKRAAAYGLPRMHWLEVGAGDGRLSWHLSAALRELDKCAGGGGPRVHLECTDSGLNRLQEGTACGCLVEREDAAAAVARRRPAGVLACWQPLGADWTAAFRACPSVLEYMLIGEPDDGICGHPWHTWGLPAAAARSQPPCPSR</sequence>
<evidence type="ECO:0000313" key="3">
    <source>
        <dbReference type="Proteomes" id="UP001445335"/>
    </source>
</evidence>
<feature type="transmembrane region" description="Helical" evidence="1">
    <location>
        <begin position="6"/>
        <end position="23"/>
    </location>
</feature>
<accession>A0AAW1RHJ0</accession>
<reference evidence="2 3" key="1">
    <citation type="journal article" date="2024" name="Nat. Commun.">
        <title>Phylogenomics reveals the evolutionary origins of lichenization in chlorophyte algae.</title>
        <authorList>
            <person name="Puginier C."/>
            <person name="Libourel C."/>
            <person name="Otte J."/>
            <person name="Skaloud P."/>
            <person name="Haon M."/>
            <person name="Grisel S."/>
            <person name="Petersen M."/>
            <person name="Berrin J.G."/>
            <person name="Delaux P.M."/>
            <person name="Dal Grande F."/>
            <person name="Keller J."/>
        </authorList>
    </citation>
    <scope>NUCLEOTIDE SEQUENCE [LARGE SCALE GENOMIC DNA]</scope>
    <source>
        <strain evidence="2 3">SAG 245.80</strain>
    </source>
</reference>
<keyword evidence="1" id="KW-0472">Membrane</keyword>
<proteinExistence type="predicted"/>
<evidence type="ECO:0000313" key="2">
    <source>
        <dbReference type="EMBL" id="KAK9832727.1"/>
    </source>
</evidence>
<keyword evidence="1" id="KW-1133">Transmembrane helix</keyword>
<dbReference type="EMBL" id="JALJOU010000039">
    <property type="protein sequence ID" value="KAK9832727.1"/>
    <property type="molecule type" value="Genomic_DNA"/>
</dbReference>
<keyword evidence="1" id="KW-0812">Transmembrane</keyword>
<dbReference type="Proteomes" id="UP001445335">
    <property type="component" value="Unassembled WGS sequence"/>
</dbReference>
<dbReference type="AlphaFoldDB" id="A0AAW1RHJ0"/>
<comment type="caution">
    <text evidence="2">The sequence shown here is derived from an EMBL/GenBank/DDBJ whole genome shotgun (WGS) entry which is preliminary data.</text>
</comment>